<comment type="caution">
    <text evidence="2">The sequence shown here is derived from an EMBL/GenBank/DDBJ whole genome shotgun (WGS) entry which is preliminary data.</text>
</comment>
<dbReference type="RefSeq" id="WP_061984344.1">
    <property type="nucleotide sequence ID" value="NZ_FOPQ01000015.1"/>
</dbReference>
<protein>
    <submittedName>
        <fullName evidence="2">Uncharacterized protein</fullName>
    </submittedName>
</protein>
<evidence type="ECO:0000313" key="5">
    <source>
        <dbReference type="Proteomes" id="UP000186883"/>
    </source>
</evidence>
<reference evidence="2 4" key="1">
    <citation type="submission" date="2015-12" db="EMBL/GenBank/DDBJ databases">
        <title>Amycolatopsis regifaucium genome sequencing and assembly.</title>
        <authorList>
            <person name="Mayilraj S."/>
        </authorList>
    </citation>
    <scope>NUCLEOTIDE SEQUENCE [LARGE SCALE GENOMIC DNA]</scope>
    <source>
        <strain evidence="2 4">GY080</strain>
    </source>
</reference>
<evidence type="ECO:0000313" key="2">
    <source>
        <dbReference type="EMBL" id="KZB80406.1"/>
    </source>
</evidence>
<dbReference type="EMBL" id="LQCI01000049">
    <property type="protein sequence ID" value="KZB80406.1"/>
    <property type="molecule type" value="Genomic_DNA"/>
</dbReference>
<evidence type="ECO:0000256" key="1">
    <source>
        <dbReference type="SAM" id="MobiDB-lite"/>
    </source>
</evidence>
<dbReference type="Proteomes" id="UP000186883">
    <property type="component" value="Unassembled WGS sequence"/>
</dbReference>
<sequence length="98" mass="10910">MTRDGGRDQVQRAEERHRPHAEQPRQAGLQRGEPGRGQEEEPEDVPAERQRGVPQFQESGQNTGDQHACRNDLCEARGDSRVSADAVSDNQQLPAALR</sequence>
<dbReference type="EMBL" id="LOBU02000017">
    <property type="protein sequence ID" value="OKA05376.1"/>
    <property type="molecule type" value="Genomic_DNA"/>
</dbReference>
<name>A0A154M790_9PSEU</name>
<evidence type="ECO:0000313" key="3">
    <source>
        <dbReference type="EMBL" id="OKA05376.1"/>
    </source>
</evidence>
<feature type="compositionally biased region" description="Polar residues" evidence="1">
    <location>
        <begin position="88"/>
        <end position="98"/>
    </location>
</feature>
<organism evidence="2 4">
    <name type="scientific">Amycolatopsis regifaucium</name>
    <dbReference type="NCBI Taxonomy" id="546365"/>
    <lineage>
        <taxon>Bacteria</taxon>
        <taxon>Bacillati</taxon>
        <taxon>Actinomycetota</taxon>
        <taxon>Actinomycetes</taxon>
        <taxon>Pseudonocardiales</taxon>
        <taxon>Pseudonocardiaceae</taxon>
        <taxon>Amycolatopsis</taxon>
    </lineage>
</organism>
<proteinExistence type="predicted"/>
<dbReference type="Proteomes" id="UP000076321">
    <property type="component" value="Unassembled WGS sequence"/>
</dbReference>
<feature type="compositionally biased region" description="Basic and acidic residues" evidence="1">
    <location>
        <begin position="67"/>
        <end position="82"/>
    </location>
</feature>
<feature type="compositionally biased region" description="Polar residues" evidence="1">
    <location>
        <begin position="56"/>
        <end position="65"/>
    </location>
</feature>
<gene>
    <name evidence="3" type="ORF">ATP06_0226805</name>
    <name evidence="2" type="ORF">AVL48_12980</name>
</gene>
<feature type="compositionally biased region" description="Basic and acidic residues" evidence="1">
    <location>
        <begin position="1"/>
        <end position="23"/>
    </location>
</feature>
<accession>A0A154M790</accession>
<reference evidence="3 5" key="2">
    <citation type="submission" date="2016-11" db="EMBL/GenBank/DDBJ databases">
        <title>Genome sequencing of Amycolatopsis regifaucium.</title>
        <authorList>
            <person name="Mayilraj S."/>
            <person name="Kaur N."/>
        </authorList>
    </citation>
    <scope>NUCLEOTIDE SEQUENCE [LARGE SCALE GENOMIC DNA]</scope>
    <source>
        <strain evidence="3 5">GY080</strain>
    </source>
</reference>
<evidence type="ECO:0000313" key="4">
    <source>
        <dbReference type="Proteomes" id="UP000076321"/>
    </source>
</evidence>
<dbReference type="AlphaFoldDB" id="A0A154M790"/>
<keyword evidence="5" id="KW-1185">Reference proteome</keyword>
<feature type="region of interest" description="Disordered" evidence="1">
    <location>
        <begin position="1"/>
        <end position="98"/>
    </location>
</feature>